<proteinExistence type="predicted"/>
<evidence type="ECO:0000313" key="1">
    <source>
        <dbReference type="EMBL" id="DAD70363.1"/>
    </source>
</evidence>
<name>A0A8S5LKH9_9CAUD</name>
<reference evidence="1" key="1">
    <citation type="journal article" date="2021" name="Proc. Natl. Acad. Sci. U.S.A.">
        <title>A Catalog of Tens of Thousands of Viruses from Human Metagenomes Reveals Hidden Associations with Chronic Diseases.</title>
        <authorList>
            <person name="Tisza M.J."/>
            <person name="Buck C.B."/>
        </authorList>
    </citation>
    <scope>NUCLEOTIDE SEQUENCE</scope>
    <source>
        <strain evidence="1">CtVsq1</strain>
    </source>
</reference>
<accession>A0A8S5LKH9</accession>
<dbReference type="EMBL" id="BK015863">
    <property type="protein sequence ID" value="DAD70363.1"/>
    <property type="molecule type" value="Genomic_DNA"/>
</dbReference>
<protein>
    <submittedName>
        <fullName evidence="1">Bacteriocin</fullName>
    </submittedName>
</protein>
<organism evidence="1">
    <name type="scientific">Siphoviridae sp. ctVsq1</name>
    <dbReference type="NCBI Taxonomy" id="2827577"/>
    <lineage>
        <taxon>Viruses</taxon>
        <taxon>Duplodnaviria</taxon>
        <taxon>Heunggongvirae</taxon>
        <taxon>Uroviricota</taxon>
        <taxon>Caudoviricetes</taxon>
    </lineage>
</organism>
<sequence length="173" mass="18887">MDFDKFKNFAKKATEKTADGISSMNEMRKKAAQETKISIGNTTIRKTIDGLYYIGFYSDTPELFEFENFQFEGSTIIEHAKTTGTTKQKGKKGSALLGAVIGSAFNPVGTIVGGVIGASGKRKGKVNTDTITTQEEKPGLAKLYLRNIATNEVKTIKAKITNAQADNIKLFFE</sequence>